<evidence type="ECO:0000313" key="2">
    <source>
        <dbReference type="Proteomes" id="UP000886595"/>
    </source>
</evidence>
<reference evidence="1 2" key="1">
    <citation type="submission" date="2020-02" db="EMBL/GenBank/DDBJ databases">
        <authorList>
            <person name="Ma Q."/>
            <person name="Huang Y."/>
            <person name="Song X."/>
            <person name="Pei D."/>
        </authorList>
    </citation>
    <scope>NUCLEOTIDE SEQUENCE [LARGE SCALE GENOMIC DNA]</scope>
    <source>
        <strain evidence="1">Sxm20200214</strain>
        <tissue evidence="1">Leaf</tissue>
    </source>
</reference>
<dbReference type="EMBL" id="JAAMPC010000016">
    <property type="protein sequence ID" value="KAG2251120.1"/>
    <property type="molecule type" value="Genomic_DNA"/>
</dbReference>
<proteinExistence type="predicted"/>
<name>A0A8X7PGW1_BRACI</name>
<sequence length="53" mass="5716">MEVQAETQPGSSIIIDLASAKRLLLVSNFYNANIAFALARLQPNNSGSSNCNY</sequence>
<accession>A0A8X7PGW1</accession>
<keyword evidence="2" id="KW-1185">Reference proteome</keyword>
<protein>
    <submittedName>
        <fullName evidence="1">Uncharacterized protein</fullName>
    </submittedName>
</protein>
<evidence type="ECO:0000313" key="1">
    <source>
        <dbReference type="EMBL" id="KAG2251120.1"/>
    </source>
</evidence>
<dbReference type="AlphaFoldDB" id="A0A8X7PGW1"/>
<gene>
    <name evidence="1" type="ORF">Bca52824_081256</name>
</gene>
<dbReference type="OrthoDB" id="417037at2759"/>
<comment type="caution">
    <text evidence="1">The sequence shown here is derived from an EMBL/GenBank/DDBJ whole genome shotgun (WGS) entry which is preliminary data.</text>
</comment>
<dbReference type="Proteomes" id="UP000886595">
    <property type="component" value="Unassembled WGS sequence"/>
</dbReference>
<organism evidence="1 2">
    <name type="scientific">Brassica carinata</name>
    <name type="common">Ethiopian mustard</name>
    <name type="synonym">Abyssinian cabbage</name>
    <dbReference type="NCBI Taxonomy" id="52824"/>
    <lineage>
        <taxon>Eukaryota</taxon>
        <taxon>Viridiplantae</taxon>
        <taxon>Streptophyta</taxon>
        <taxon>Embryophyta</taxon>
        <taxon>Tracheophyta</taxon>
        <taxon>Spermatophyta</taxon>
        <taxon>Magnoliopsida</taxon>
        <taxon>eudicotyledons</taxon>
        <taxon>Gunneridae</taxon>
        <taxon>Pentapetalae</taxon>
        <taxon>rosids</taxon>
        <taxon>malvids</taxon>
        <taxon>Brassicales</taxon>
        <taxon>Brassicaceae</taxon>
        <taxon>Brassiceae</taxon>
        <taxon>Brassica</taxon>
    </lineage>
</organism>